<name>A0A975B6Q5_9BACT</name>
<organism evidence="1 2">
    <name type="scientific">Desulfonema limicola</name>
    <dbReference type="NCBI Taxonomy" id="45656"/>
    <lineage>
        <taxon>Bacteria</taxon>
        <taxon>Pseudomonadati</taxon>
        <taxon>Thermodesulfobacteriota</taxon>
        <taxon>Desulfobacteria</taxon>
        <taxon>Desulfobacterales</taxon>
        <taxon>Desulfococcaceae</taxon>
        <taxon>Desulfonema</taxon>
    </lineage>
</organism>
<keyword evidence="2" id="KW-1185">Reference proteome</keyword>
<dbReference type="Proteomes" id="UP000663720">
    <property type="component" value="Chromosome"/>
</dbReference>
<reference evidence="1" key="1">
    <citation type="journal article" date="2021" name="Microb. Physiol.">
        <title>Proteogenomic Insights into the Physiology of Marine, Sulfate-Reducing, Filamentous Desulfonema limicola and Desulfonema magnum.</title>
        <authorList>
            <person name="Schnaars V."/>
            <person name="Wohlbrand L."/>
            <person name="Scheve S."/>
            <person name="Hinrichs C."/>
            <person name="Reinhardt R."/>
            <person name="Rabus R."/>
        </authorList>
    </citation>
    <scope>NUCLEOTIDE SEQUENCE</scope>
    <source>
        <strain evidence="1">5ac10</strain>
    </source>
</reference>
<evidence type="ECO:0000313" key="2">
    <source>
        <dbReference type="Proteomes" id="UP000663720"/>
    </source>
</evidence>
<dbReference type="AlphaFoldDB" id="A0A975B6Q5"/>
<gene>
    <name evidence="1" type="ORF">dnl_19430</name>
</gene>
<evidence type="ECO:0000313" key="1">
    <source>
        <dbReference type="EMBL" id="QTA79667.1"/>
    </source>
</evidence>
<proteinExistence type="predicted"/>
<protein>
    <submittedName>
        <fullName evidence="1">Uncharacterized protein</fullName>
    </submittedName>
</protein>
<dbReference type="KEGG" id="dli:dnl_19430"/>
<dbReference type="EMBL" id="CP061799">
    <property type="protein sequence ID" value="QTA79667.1"/>
    <property type="molecule type" value="Genomic_DNA"/>
</dbReference>
<sequence length="49" mass="5417">MKQILSGLGFENISITKKSNSKEIIQSWNIGTGAENIVFSAYIKGFKPQ</sequence>
<accession>A0A975B6Q5</accession>